<feature type="region of interest" description="Disordered" evidence="1">
    <location>
        <begin position="266"/>
        <end position="306"/>
    </location>
</feature>
<feature type="compositionally biased region" description="Low complexity" evidence="1">
    <location>
        <begin position="289"/>
        <end position="304"/>
    </location>
</feature>
<evidence type="ECO:0000256" key="2">
    <source>
        <dbReference type="SAM" id="Phobius"/>
    </source>
</evidence>
<organism evidence="3 4">
    <name type="scientific">Diplodia intermedia</name>
    <dbReference type="NCBI Taxonomy" id="856260"/>
    <lineage>
        <taxon>Eukaryota</taxon>
        <taxon>Fungi</taxon>
        <taxon>Dikarya</taxon>
        <taxon>Ascomycota</taxon>
        <taxon>Pezizomycotina</taxon>
        <taxon>Dothideomycetes</taxon>
        <taxon>Dothideomycetes incertae sedis</taxon>
        <taxon>Botryosphaeriales</taxon>
        <taxon>Botryosphaeriaceae</taxon>
        <taxon>Diplodia</taxon>
    </lineage>
</organism>
<gene>
    <name evidence="3" type="ORF">SLS58_007417</name>
</gene>
<reference evidence="3 4" key="1">
    <citation type="journal article" date="2023" name="Plant Dis.">
        <title>First Report of Diplodia intermedia Causing Canker and Dieback Diseases on Apple Trees in Canada.</title>
        <authorList>
            <person name="Ellouze W."/>
            <person name="Ilyukhin E."/>
            <person name="Sulman M."/>
            <person name="Ali S."/>
        </authorList>
    </citation>
    <scope>NUCLEOTIDE SEQUENCE [LARGE SCALE GENOMIC DNA]</scope>
    <source>
        <strain evidence="3 4">M45-28</strain>
    </source>
</reference>
<name>A0ABR3TKC1_9PEZI</name>
<keyword evidence="4" id="KW-1185">Reference proteome</keyword>
<sequence length="399" mass="45337">MFKPSAVRPLRAFRHVAPVVRRQPFAPFARHASTLNAPPVRIKRRFFTWKRLLAGTIYTGAAYTWMLLVIAPLFEVVDEEEEGGEGEEEGDWDEDEEWDDDALFIPLGWATPVPRRFYRGSDPEWQEFRKVALDQKRHEQIRHKLVSLVRTHIARDPAAKRLGHVDITKGRYWLDIVFPDGPPQEYERAGIEIADDYIAWTRRPVDQINYQRLKRALWPVAVASGALASTQYLWHVQMNKLREWIGLSPKVDPSIDVLARHLEAMQRAKQEGSNRPLAPPPNTSERTVASADPNANANAAGKTAAAEKHTNLPEFEPIPPQSIALSIFSSTLLKNWKRPQLEPPRGTVLVTGLIEIRGDKARTVLDVTAAYDPLIDKYVALRVGSRLVQDKQQRPRGGR</sequence>
<dbReference type="EMBL" id="JAKEKT020000056">
    <property type="protein sequence ID" value="KAL1639991.1"/>
    <property type="molecule type" value="Genomic_DNA"/>
</dbReference>
<feature type="transmembrane region" description="Helical" evidence="2">
    <location>
        <begin position="52"/>
        <end position="74"/>
    </location>
</feature>
<keyword evidence="2" id="KW-0812">Transmembrane</keyword>
<proteinExistence type="predicted"/>
<dbReference type="Proteomes" id="UP001521184">
    <property type="component" value="Unassembled WGS sequence"/>
</dbReference>
<protein>
    <submittedName>
        <fullName evidence="3">Uncharacterized protein</fullName>
    </submittedName>
</protein>
<evidence type="ECO:0000313" key="4">
    <source>
        <dbReference type="Proteomes" id="UP001521184"/>
    </source>
</evidence>
<keyword evidence="2" id="KW-1133">Transmembrane helix</keyword>
<accession>A0ABR3TKC1</accession>
<comment type="caution">
    <text evidence="3">The sequence shown here is derived from an EMBL/GenBank/DDBJ whole genome shotgun (WGS) entry which is preliminary data.</text>
</comment>
<evidence type="ECO:0000313" key="3">
    <source>
        <dbReference type="EMBL" id="KAL1639991.1"/>
    </source>
</evidence>
<evidence type="ECO:0000256" key="1">
    <source>
        <dbReference type="SAM" id="MobiDB-lite"/>
    </source>
</evidence>
<keyword evidence="2" id="KW-0472">Membrane</keyword>